<evidence type="ECO:0000313" key="3">
    <source>
        <dbReference type="Proteomes" id="UP001176961"/>
    </source>
</evidence>
<name>A0AA36HG19_CYLNA</name>
<dbReference type="EMBL" id="CATQJL010000326">
    <property type="protein sequence ID" value="CAJ0609943.1"/>
    <property type="molecule type" value="Genomic_DNA"/>
</dbReference>
<sequence>MKPSLLTIVFLTGTVRSRNIWEVFGEYFGYGEGQSEENANSLEEKEENSNSIEEDDDRYRERFQWWKPVEGGGFEEINVTWPEDPEDEQYENEIPGEDLDNRVDWRFKPPHDPRTEEGYRRYLQSLEEWIHNISNQDHGFGNGGVHPSITQDVLFGHEELK</sequence>
<gene>
    <name evidence="2" type="ORF">CYNAS_LOCUS21926</name>
</gene>
<dbReference type="Proteomes" id="UP001176961">
    <property type="component" value="Unassembled WGS sequence"/>
</dbReference>
<keyword evidence="3" id="KW-1185">Reference proteome</keyword>
<feature type="region of interest" description="Disordered" evidence="1">
    <location>
        <begin position="34"/>
        <end position="57"/>
    </location>
</feature>
<comment type="caution">
    <text evidence="2">The sequence shown here is derived from an EMBL/GenBank/DDBJ whole genome shotgun (WGS) entry which is preliminary data.</text>
</comment>
<evidence type="ECO:0000256" key="1">
    <source>
        <dbReference type="SAM" id="MobiDB-lite"/>
    </source>
</evidence>
<reference evidence="2" key="1">
    <citation type="submission" date="2023-07" db="EMBL/GenBank/DDBJ databases">
        <authorList>
            <consortium name="CYATHOMIX"/>
        </authorList>
    </citation>
    <scope>NUCLEOTIDE SEQUENCE</scope>
    <source>
        <strain evidence="2">N/A</strain>
    </source>
</reference>
<dbReference type="AlphaFoldDB" id="A0AA36HG19"/>
<organism evidence="2 3">
    <name type="scientific">Cylicocyclus nassatus</name>
    <name type="common">Nematode worm</name>
    <dbReference type="NCBI Taxonomy" id="53992"/>
    <lineage>
        <taxon>Eukaryota</taxon>
        <taxon>Metazoa</taxon>
        <taxon>Ecdysozoa</taxon>
        <taxon>Nematoda</taxon>
        <taxon>Chromadorea</taxon>
        <taxon>Rhabditida</taxon>
        <taxon>Rhabditina</taxon>
        <taxon>Rhabditomorpha</taxon>
        <taxon>Strongyloidea</taxon>
        <taxon>Strongylidae</taxon>
        <taxon>Cylicocyclus</taxon>
    </lineage>
</organism>
<proteinExistence type="predicted"/>
<protein>
    <submittedName>
        <fullName evidence="2">Uncharacterized protein</fullName>
    </submittedName>
</protein>
<evidence type="ECO:0000313" key="2">
    <source>
        <dbReference type="EMBL" id="CAJ0609943.1"/>
    </source>
</evidence>
<accession>A0AA36HG19</accession>